<dbReference type="PROSITE" id="PS51257">
    <property type="entry name" value="PROKAR_LIPOPROTEIN"/>
    <property type="match status" value="1"/>
</dbReference>
<sequence>MERKMKSHKSLKIGGFSIILICLLCACDPVEEHKEEWSFNNYIGFNIDLKIYLKNGHTSDYLNLASGDSVMLFTNVIKNVGGVGAGYFLNTIDSLYLITSVPLKLGRY</sequence>
<dbReference type="STRING" id="889453.SAMN03080601_03614"/>
<protein>
    <submittedName>
        <fullName evidence="1">Uncharacterized protein</fullName>
    </submittedName>
</protein>
<dbReference type="AlphaFoldDB" id="A0A1T5HUF6"/>
<proteinExistence type="predicted"/>
<reference evidence="2" key="1">
    <citation type="submission" date="2017-02" db="EMBL/GenBank/DDBJ databases">
        <authorList>
            <person name="Varghese N."/>
            <person name="Submissions S."/>
        </authorList>
    </citation>
    <scope>NUCLEOTIDE SEQUENCE [LARGE SCALE GENOMIC DNA]</scope>
    <source>
        <strain evidence="2">DSM 24412</strain>
    </source>
</reference>
<name>A0A1T5HUF6_9BACT</name>
<evidence type="ECO:0000313" key="1">
    <source>
        <dbReference type="EMBL" id="SKC24313.1"/>
    </source>
</evidence>
<keyword evidence="2" id="KW-1185">Reference proteome</keyword>
<dbReference type="KEGG" id="asx:CDL62_17065"/>
<dbReference type="RefSeq" id="WP_079559235.1">
    <property type="nucleotide sequence ID" value="NZ_CP021904.1"/>
</dbReference>
<evidence type="ECO:0000313" key="2">
    <source>
        <dbReference type="Proteomes" id="UP000191055"/>
    </source>
</evidence>
<gene>
    <name evidence="1" type="ORF">SAMN03080601_03614</name>
</gene>
<organism evidence="1 2">
    <name type="scientific">Alkalitalea saponilacus</name>
    <dbReference type="NCBI Taxonomy" id="889453"/>
    <lineage>
        <taxon>Bacteria</taxon>
        <taxon>Pseudomonadati</taxon>
        <taxon>Bacteroidota</taxon>
        <taxon>Bacteroidia</taxon>
        <taxon>Marinilabiliales</taxon>
        <taxon>Marinilabiliaceae</taxon>
        <taxon>Alkalitalea</taxon>
    </lineage>
</organism>
<dbReference type="Proteomes" id="UP000191055">
    <property type="component" value="Unassembled WGS sequence"/>
</dbReference>
<accession>A0A1T5HUF6</accession>
<dbReference type="EMBL" id="FUYV01000084">
    <property type="protein sequence ID" value="SKC24313.1"/>
    <property type="molecule type" value="Genomic_DNA"/>
</dbReference>